<dbReference type="EMBL" id="MCFE01000412">
    <property type="protein sequence ID" value="ORX89929.1"/>
    <property type="molecule type" value="Genomic_DNA"/>
</dbReference>
<dbReference type="AlphaFoldDB" id="A0A1Y1XVZ9"/>
<dbReference type="OrthoDB" id="435607at2759"/>
<sequence>MALYHSIVFGFMITQMSLFLLMVGPFPHRFKQSILMKIDSSKWMHRLYFYINIGLVFVFILFVDSIIRMVNANKEASAAHQADPRTDSQLQLRKFYSQRNFYLTGFTLFLSLILNRTFYILMDLFHAEVQVEKLRNGRSNGKPKYVQSSETDHEENARRIDELRKEVEELRQKDHNLDQLKERASIEASEYHKLSQA</sequence>
<dbReference type="PANTHER" id="PTHR12701">
    <property type="entry name" value="BCR-ASSOCIATED PROTEIN, BAP"/>
    <property type="match status" value="1"/>
</dbReference>
<keyword evidence="5" id="KW-0813">Transport</keyword>
<keyword evidence="5" id="KW-0653">Protein transport</keyword>
<evidence type="ECO:0000256" key="5">
    <source>
        <dbReference type="RuleBase" id="RU367026"/>
    </source>
</evidence>
<dbReference type="PANTHER" id="PTHR12701:SF20">
    <property type="entry name" value="ENDOPLASMIC RETICULUM TRANSMEMBRANE PROTEIN"/>
    <property type="match status" value="1"/>
</dbReference>
<keyword evidence="9" id="KW-1185">Reference proteome</keyword>
<evidence type="ECO:0000256" key="4">
    <source>
        <dbReference type="ARBA" id="ARBA00023136"/>
    </source>
</evidence>
<evidence type="ECO:0000313" key="9">
    <source>
        <dbReference type="Proteomes" id="UP000193498"/>
    </source>
</evidence>
<comment type="caution">
    <text evidence="8">The sequence shown here is derived from an EMBL/GenBank/DDBJ whole genome shotgun (WGS) entry which is preliminary data.</text>
</comment>
<keyword evidence="5" id="KW-0256">Endoplasmic reticulum</keyword>
<feature type="domain" description="BAP29/BAP31 transmembrane" evidence="7">
    <location>
        <begin position="1"/>
        <end position="133"/>
    </location>
</feature>
<dbReference type="InParanoid" id="A0A1Y1XVZ9"/>
<dbReference type="STRING" id="1314790.A0A1Y1XVZ9"/>
<evidence type="ECO:0000256" key="1">
    <source>
        <dbReference type="ARBA" id="ARBA00004141"/>
    </source>
</evidence>
<feature type="transmembrane region" description="Helical" evidence="5">
    <location>
        <begin position="6"/>
        <end position="26"/>
    </location>
</feature>
<reference evidence="8 9" key="1">
    <citation type="submission" date="2016-07" db="EMBL/GenBank/DDBJ databases">
        <title>Pervasive Adenine N6-methylation of Active Genes in Fungi.</title>
        <authorList>
            <consortium name="DOE Joint Genome Institute"/>
            <person name="Mondo S.J."/>
            <person name="Dannebaum R.O."/>
            <person name="Kuo R.C."/>
            <person name="Labutti K."/>
            <person name="Haridas S."/>
            <person name="Kuo A."/>
            <person name="Salamov A."/>
            <person name="Ahrendt S.R."/>
            <person name="Lipzen A."/>
            <person name="Sullivan W."/>
            <person name="Andreopoulos W.B."/>
            <person name="Clum A."/>
            <person name="Lindquist E."/>
            <person name="Daum C."/>
            <person name="Ramamoorthy G.K."/>
            <person name="Gryganskyi A."/>
            <person name="Culley D."/>
            <person name="Magnuson J.K."/>
            <person name="James T.Y."/>
            <person name="O'Malley M.A."/>
            <person name="Stajich J.E."/>
            <person name="Spatafora J.W."/>
            <person name="Visel A."/>
            <person name="Grigoriev I.V."/>
        </authorList>
    </citation>
    <scope>NUCLEOTIDE SEQUENCE [LARGE SCALE GENOMIC DNA]</scope>
    <source>
        <strain evidence="8 9">CBS 931.73</strain>
    </source>
</reference>
<comment type="function">
    <text evidence="5">May play a role in anterograde transport of membrane proteins from the endoplasmic reticulum to the Golgi.</text>
</comment>
<evidence type="ECO:0000259" key="7">
    <source>
        <dbReference type="Pfam" id="PF05529"/>
    </source>
</evidence>
<evidence type="ECO:0000256" key="3">
    <source>
        <dbReference type="ARBA" id="ARBA00022989"/>
    </source>
</evidence>
<proteinExistence type="inferred from homology"/>
<keyword evidence="5" id="KW-0931">ER-Golgi transport</keyword>
<evidence type="ECO:0000256" key="6">
    <source>
        <dbReference type="SAM" id="MobiDB-lite"/>
    </source>
</evidence>
<comment type="subcellular location">
    <subcellularLocation>
        <location evidence="5">Endoplasmic reticulum membrane</location>
        <topology evidence="5">Multi-pass membrane protein</topology>
    </subcellularLocation>
    <subcellularLocation>
        <location evidence="1">Membrane</location>
        <topology evidence="1">Multi-pass membrane protein</topology>
    </subcellularLocation>
</comment>
<evidence type="ECO:0000313" key="8">
    <source>
        <dbReference type="EMBL" id="ORX89929.1"/>
    </source>
</evidence>
<name>A0A1Y1XVZ9_9FUNG</name>
<protein>
    <recommendedName>
        <fullName evidence="5">Endoplasmic reticulum transmembrane protein</fullName>
    </recommendedName>
</protein>
<dbReference type="GO" id="GO:0070973">
    <property type="term" value="P:protein localization to endoplasmic reticulum exit site"/>
    <property type="evidence" value="ECO:0007669"/>
    <property type="project" value="UniProtKB-UniRule"/>
</dbReference>
<dbReference type="InterPro" id="IPR008417">
    <property type="entry name" value="BAP29/BAP31"/>
</dbReference>
<keyword evidence="2 5" id="KW-0812">Transmembrane</keyword>
<dbReference type="FunCoup" id="A0A1Y1XVZ9">
    <property type="interactions" value="331"/>
</dbReference>
<dbReference type="GO" id="GO:0005789">
    <property type="term" value="C:endoplasmic reticulum membrane"/>
    <property type="evidence" value="ECO:0007669"/>
    <property type="project" value="UniProtKB-SubCell"/>
</dbReference>
<dbReference type="GO" id="GO:0006888">
    <property type="term" value="P:endoplasmic reticulum to Golgi vesicle-mediated transport"/>
    <property type="evidence" value="ECO:0007669"/>
    <property type="project" value="UniProtKB-UniRule"/>
</dbReference>
<feature type="transmembrane region" description="Helical" evidence="5">
    <location>
        <begin position="101"/>
        <end position="125"/>
    </location>
</feature>
<dbReference type="Pfam" id="PF05529">
    <property type="entry name" value="Bap31"/>
    <property type="match status" value="1"/>
</dbReference>
<evidence type="ECO:0000256" key="2">
    <source>
        <dbReference type="ARBA" id="ARBA00022692"/>
    </source>
</evidence>
<feature type="region of interest" description="Disordered" evidence="6">
    <location>
        <begin position="137"/>
        <end position="158"/>
    </location>
</feature>
<dbReference type="Proteomes" id="UP000193498">
    <property type="component" value="Unassembled WGS sequence"/>
</dbReference>
<keyword evidence="4 5" id="KW-0472">Membrane</keyword>
<gene>
    <name evidence="8" type="ORF">K493DRAFT_232014</name>
</gene>
<dbReference type="InterPro" id="IPR040463">
    <property type="entry name" value="BAP29/BAP31_N"/>
</dbReference>
<feature type="transmembrane region" description="Helical" evidence="5">
    <location>
        <begin position="47"/>
        <end position="67"/>
    </location>
</feature>
<accession>A0A1Y1XVZ9</accession>
<dbReference type="GO" id="GO:0006886">
    <property type="term" value="P:intracellular protein transport"/>
    <property type="evidence" value="ECO:0007669"/>
    <property type="project" value="UniProtKB-UniRule"/>
</dbReference>
<organism evidence="8 9">
    <name type="scientific">Basidiobolus meristosporus CBS 931.73</name>
    <dbReference type="NCBI Taxonomy" id="1314790"/>
    <lineage>
        <taxon>Eukaryota</taxon>
        <taxon>Fungi</taxon>
        <taxon>Fungi incertae sedis</taxon>
        <taxon>Zoopagomycota</taxon>
        <taxon>Entomophthoromycotina</taxon>
        <taxon>Basidiobolomycetes</taxon>
        <taxon>Basidiobolales</taxon>
        <taxon>Basidiobolaceae</taxon>
        <taxon>Basidiobolus</taxon>
    </lineage>
</organism>
<keyword evidence="3 5" id="KW-1133">Transmembrane helix</keyword>
<comment type="similarity">
    <text evidence="5">Belongs to the BCAP29/BCAP31 family.</text>
</comment>